<keyword evidence="9" id="KW-1185">Reference proteome</keyword>
<feature type="transmembrane region" description="Helical" evidence="6">
    <location>
        <begin position="30"/>
        <end position="53"/>
    </location>
</feature>
<evidence type="ECO:0000259" key="7">
    <source>
        <dbReference type="Pfam" id="PF01292"/>
    </source>
</evidence>
<feature type="domain" description="Cytochrome b561 bacterial/Ni-hydrogenase" evidence="7">
    <location>
        <begin position="23"/>
        <end position="198"/>
    </location>
</feature>
<comment type="subcellular location">
    <subcellularLocation>
        <location evidence="1">Cell membrane</location>
        <topology evidence="1">Multi-pass membrane protein</topology>
    </subcellularLocation>
</comment>
<dbReference type="SUPFAM" id="SSF81342">
    <property type="entry name" value="Transmembrane di-heme cytochromes"/>
    <property type="match status" value="1"/>
</dbReference>
<dbReference type="OrthoDB" id="196472at2"/>
<dbReference type="GO" id="GO:0022904">
    <property type="term" value="P:respiratory electron transport chain"/>
    <property type="evidence" value="ECO:0007669"/>
    <property type="project" value="InterPro"/>
</dbReference>
<dbReference type="RefSeq" id="WP_108915372.1">
    <property type="nucleotide sequence ID" value="NZ_BGJY01000001.1"/>
</dbReference>
<dbReference type="InterPro" id="IPR016174">
    <property type="entry name" value="Di-haem_cyt_TM"/>
</dbReference>
<feature type="transmembrane region" description="Helical" evidence="6">
    <location>
        <begin position="218"/>
        <end position="241"/>
    </location>
</feature>
<protein>
    <submittedName>
        <fullName evidence="8">Cytochrome B</fullName>
    </submittedName>
</protein>
<keyword evidence="4 6" id="KW-1133">Transmembrane helix</keyword>
<evidence type="ECO:0000256" key="2">
    <source>
        <dbReference type="ARBA" id="ARBA00022475"/>
    </source>
</evidence>
<dbReference type="AlphaFoldDB" id="A0A2U1SVU3"/>
<dbReference type="Proteomes" id="UP000245137">
    <property type="component" value="Unassembled WGS sequence"/>
</dbReference>
<keyword evidence="5 6" id="KW-0472">Membrane</keyword>
<feature type="transmembrane region" description="Helical" evidence="6">
    <location>
        <begin position="114"/>
        <end position="136"/>
    </location>
</feature>
<evidence type="ECO:0000313" key="9">
    <source>
        <dbReference type="Proteomes" id="UP000245137"/>
    </source>
</evidence>
<evidence type="ECO:0000256" key="4">
    <source>
        <dbReference type="ARBA" id="ARBA00022989"/>
    </source>
</evidence>
<accession>A0A2U1SVU3</accession>
<reference evidence="8 9" key="1">
    <citation type="journal article" date="2018" name="Appl. Microbiol. Biotechnol.">
        <title>Co-cultivation of the strictly anaerobic methanogen Methanosarcina barkeri with aerobic methanotrophs in an oxygen-limited membrane bioreactor.</title>
        <authorList>
            <person name="In 't Zandt M.H."/>
            <person name="van den Bosch T.J.M."/>
            <person name="Rijkers R."/>
            <person name="van Kessel M.A.H.J."/>
            <person name="Jetten M.S.M."/>
            <person name="Welte C.U."/>
        </authorList>
    </citation>
    <scope>NUCLEOTIDE SEQUENCE [LARGE SCALE GENOMIC DNA]</scope>
    <source>
        <strain evidence="8 9">DSM 17706</strain>
    </source>
</reference>
<dbReference type="InterPro" id="IPR011577">
    <property type="entry name" value="Cyt_b561_bac/Ni-Hgenase"/>
</dbReference>
<evidence type="ECO:0000313" key="8">
    <source>
        <dbReference type="EMBL" id="PWB95693.1"/>
    </source>
</evidence>
<proteinExistence type="predicted"/>
<keyword evidence="2" id="KW-1003">Cell membrane</keyword>
<evidence type="ECO:0000256" key="1">
    <source>
        <dbReference type="ARBA" id="ARBA00004651"/>
    </source>
</evidence>
<dbReference type="EMBL" id="PUIV01000001">
    <property type="protein sequence ID" value="PWB95693.1"/>
    <property type="molecule type" value="Genomic_DNA"/>
</dbReference>
<evidence type="ECO:0000256" key="3">
    <source>
        <dbReference type="ARBA" id="ARBA00022692"/>
    </source>
</evidence>
<dbReference type="GO" id="GO:0009055">
    <property type="term" value="F:electron transfer activity"/>
    <property type="evidence" value="ECO:0007669"/>
    <property type="project" value="InterPro"/>
</dbReference>
<name>A0A2U1SVU3_METSR</name>
<dbReference type="GO" id="GO:0020037">
    <property type="term" value="F:heme binding"/>
    <property type="evidence" value="ECO:0007669"/>
    <property type="project" value="TreeGrafter"/>
</dbReference>
<dbReference type="PANTHER" id="PTHR30485">
    <property type="entry name" value="NI/FE-HYDROGENASE 1 B-TYPE CYTOCHROME SUBUNIT"/>
    <property type="match status" value="1"/>
</dbReference>
<dbReference type="PANTHER" id="PTHR30485:SF2">
    <property type="entry name" value="BLL0597 PROTEIN"/>
    <property type="match status" value="1"/>
</dbReference>
<keyword evidence="3 6" id="KW-0812">Transmembrane</keyword>
<sequence length="247" mass="27038">MTAVIDRPPDTGAAAHSKERRLVWDLPVRLFHWSLVVSFIGAYVTNRLGVAWFDWHVRFGYAVLTLVVFRALWGLFGAEHARFASFLRHPREAWLYGRRLLRNEAPLYPGHNPLGALMVVALLLGLLAQATMGLFANDEIFNVGPFAGAVSKETSLLLTSLHKRGFYVLAAAVFIHVAAVIAYLAVKRENLVRAMITGYKRAESVHPKDEITSSRLPLAALLLLLVALALAALTSLTPVAGAGSDGF</sequence>
<gene>
    <name evidence="8" type="ORF">C5689_00840</name>
</gene>
<dbReference type="Pfam" id="PF01292">
    <property type="entry name" value="Ni_hydr_CYTB"/>
    <property type="match status" value="1"/>
</dbReference>
<dbReference type="GO" id="GO:0005886">
    <property type="term" value="C:plasma membrane"/>
    <property type="evidence" value="ECO:0007669"/>
    <property type="project" value="UniProtKB-SubCell"/>
</dbReference>
<evidence type="ECO:0000256" key="6">
    <source>
        <dbReference type="SAM" id="Phobius"/>
    </source>
</evidence>
<dbReference type="InterPro" id="IPR051542">
    <property type="entry name" value="Hydrogenase_cytochrome"/>
</dbReference>
<dbReference type="Gene3D" id="1.20.950.20">
    <property type="entry name" value="Transmembrane di-heme cytochromes, Chain C"/>
    <property type="match status" value="1"/>
</dbReference>
<feature type="transmembrane region" description="Helical" evidence="6">
    <location>
        <begin position="166"/>
        <end position="186"/>
    </location>
</feature>
<feature type="transmembrane region" description="Helical" evidence="6">
    <location>
        <begin position="59"/>
        <end position="78"/>
    </location>
</feature>
<comment type="caution">
    <text evidence="8">The sequence shown here is derived from an EMBL/GenBank/DDBJ whole genome shotgun (WGS) entry which is preliminary data.</text>
</comment>
<organism evidence="8 9">
    <name type="scientific">Methylosinus sporium</name>
    <dbReference type="NCBI Taxonomy" id="428"/>
    <lineage>
        <taxon>Bacteria</taxon>
        <taxon>Pseudomonadati</taxon>
        <taxon>Pseudomonadota</taxon>
        <taxon>Alphaproteobacteria</taxon>
        <taxon>Hyphomicrobiales</taxon>
        <taxon>Methylocystaceae</taxon>
        <taxon>Methylosinus</taxon>
    </lineage>
</organism>
<evidence type="ECO:0000256" key="5">
    <source>
        <dbReference type="ARBA" id="ARBA00023136"/>
    </source>
</evidence>